<proteinExistence type="predicted"/>
<dbReference type="EMBL" id="RCUV01000007">
    <property type="protein sequence ID" value="RLP71706.1"/>
    <property type="molecule type" value="Genomic_DNA"/>
</dbReference>
<organism evidence="2 3">
    <name type="scientific">Mycetocola manganoxydans</name>
    <dbReference type="NCBI Taxonomy" id="699879"/>
    <lineage>
        <taxon>Bacteria</taxon>
        <taxon>Bacillati</taxon>
        <taxon>Actinomycetota</taxon>
        <taxon>Actinomycetes</taxon>
        <taxon>Micrococcales</taxon>
        <taxon>Microbacteriaceae</taxon>
        <taxon>Mycetocola</taxon>
    </lineage>
</organism>
<dbReference type="OrthoDB" id="9148135at2"/>
<sequence>MNSRMRSSVSLSIANRPHMLSSCPTPATLAPPSVEEFTPAPNERQTGPMDSSSPAQLARLRLTSQRVHRHRPATPSETVTQLTAMQGQDLPGVLWSIGLRTPGATESDVRAAFDRRELVRSWPMRGTLHVTAPDDLRLILPLSRHRLKTAVASRHRELGITADDVTTATDAGTRALGEGPLTRKQLLEVFEAAGQSTAGQRGIHLISSLAHAGLICQGPFVGTEQAFVLFDEWAPSTAATYDRDEAIAVVALRYFVSHGPATEADLAWWANLTLTDVRAAIAAIGDRMASRSIDGRTYYGAGDVLDAARPDEAASDVFLMPGFDEQLLGYADRSAALNPEHSERIVPGRNGVFKPTLVIGGRVSGTWSRREKARGIDVVVMPFDALDKDTERGIERAVEHYSRFKEKPVSETIAAEAFPPAR</sequence>
<gene>
    <name evidence="2" type="ORF">D9V29_07585</name>
</gene>
<feature type="compositionally biased region" description="Polar residues" evidence="1">
    <location>
        <begin position="43"/>
        <end position="55"/>
    </location>
</feature>
<dbReference type="GO" id="GO:0003677">
    <property type="term" value="F:DNA binding"/>
    <property type="evidence" value="ECO:0007669"/>
    <property type="project" value="UniProtKB-KW"/>
</dbReference>
<protein>
    <submittedName>
        <fullName evidence="2">Winged helix DNA-binding domain-containing protein</fullName>
    </submittedName>
</protein>
<keyword evidence="2" id="KW-0238">DNA-binding</keyword>
<feature type="region of interest" description="Disordered" evidence="1">
    <location>
        <begin position="1"/>
        <end position="55"/>
    </location>
</feature>
<comment type="caution">
    <text evidence="2">The sequence shown here is derived from an EMBL/GenBank/DDBJ whole genome shotgun (WGS) entry which is preliminary data.</text>
</comment>
<dbReference type="AlphaFoldDB" id="A0A3L6ZUP1"/>
<accession>A0A3L6ZUP1</accession>
<dbReference type="Proteomes" id="UP000270299">
    <property type="component" value="Unassembled WGS sequence"/>
</dbReference>
<dbReference type="PANTHER" id="PTHR38479">
    <property type="entry name" value="LMO0824 PROTEIN"/>
    <property type="match status" value="1"/>
</dbReference>
<name>A0A3L6ZUP1_9MICO</name>
<dbReference type="PANTHER" id="PTHR38479:SF2">
    <property type="entry name" value="WINGED HELIX DNA-BINDING DOMAIN-CONTAINING PROTEIN"/>
    <property type="match status" value="1"/>
</dbReference>
<reference evidence="2 3" key="1">
    <citation type="submission" date="2018-10" db="EMBL/GenBank/DDBJ databases">
        <authorList>
            <person name="Li J."/>
        </authorList>
    </citation>
    <scope>NUCLEOTIDE SEQUENCE [LARGE SCALE GENOMIC DNA]</scope>
    <source>
        <strain evidence="2 3">CCTCC AB209002</strain>
    </source>
</reference>
<dbReference type="Pfam" id="PF06224">
    <property type="entry name" value="AlkZ-like"/>
    <property type="match status" value="1"/>
</dbReference>
<evidence type="ECO:0000313" key="3">
    <source>
        <dbReference type="Proteomes" id="UP000270299"/>
    </source>
</evidence>
<keyword evidence="3" id="KW-1185">Reference proteome</keyword>
<feature type="compositionally biased region" description="Polar residues" evidence="1">
    <location>
        <begin position="1"/>
        <end position="13"/>
    </location>
</feature>
<evidence type="ECO:0000256" key="1">
    <source>
        <dbReference type="SAM" id="MobiDB-lite"/>
    </source>
</evidence>
<dbReference type="InterPro" id="IPR009351">
    <property type="entry name" value="AlkZ-like"/>
</dbReference>
<evidence type="ECO:0000313" key="2">
    <source>
        <dbReference type="EMBL" id="RLP71706.1"/>
    </source>
</evidence>